<organism evidence="7 8">
    <name type="scientific">Methanococcus aeolicus (strain ATCC BAA-1280 / DSM 17508 / OCM 812 / Nankai-3)</name>
    <dbReference type="NCBI Taxonomy" id="419665"/>
    <lineage>
        <taxon>Archaea</taxon>
        <taxon>Methanobacteriati</taxon>
        <taxon>Methanobacteriota</taxon>
        <taxon>Methanomada group</taxon>
        <taxon>Methanococci</taxon>
        <taxon>Methanococcales</taxon>
        <taxon>Methanococcaceae</taxon>
        <taxon>Methanococcus</taxon>
    </lineage>
</organism>
<dbReference type="CDD" id="cd16914">
    <property type="entry name" value="EcfT"/>
    <property type="match status" value="1"/>
</dbReference>
<protein>
    <submittedName>
        <fullName evidence="7">Cobalt ABC transporter, inner membrane subunit CbiQ</fullName>
    </submittedName>
</protein>
<evidence type="ECO:0000256" key="4">
    <source>
        <dbReference type="ARBA" id="ARBA00022989"/>
    </source>
</evidence>
<feature type="transmembrane region" description="Helical" evidence="6">
    <location>
        <begin position="24"/>
        <end position="52"/>
    </location>
</feature>
<dbReference type="NCBIfam" id="TIGR02454">
    <property type="entry name" value="ECF_T_CbiQ"/>
    <property type="match status" value="1"/>
</dbReference>
<dbReference type="PANTHER" id="PTHR43723">
    <property type="entry name" value="COBALT TRANSPORT PROTEIN CBIQ"/>
    <property type="match status" value="1"/>
</dbReference>
<evidence type="ECO:0000256" key="2">
    <source>
        <dbReference type="ARBA" id="ARBA00022475"/>
    </source>
</evidence>
<keyword evidence="3 6" id="KW-0812">Transmembrane</keyword>
<keyword evidence="2" id="KW-1003">Cell membrane</keyword>
<evidence type="ECO:0000313" key="7">
    <source>
        <dbReference type="EMBL" id="ABR55736.1"/>
    </source>
</evidence>
<dbReference type="eggNOG" id="arCOG02249">
    <property type="taxonomic scope" value="Archaea"/>
</dbReference>
<dbReference type="Proteomes" id="UP000001106">
    <property type="component" value="Chromosome"/>
</dbReference>
<accession>A6UTB4</accession>
<gene>
    <name evidence="7" type="ordered locus">Maeo_0144</name>
</gene>
<dbReference type="InterPro" id="IPR003339">
    <property type="entry name" value="ABC/ECF_trnsptr_transmembrane"/>
</dbReference>
<dbReference type="GeneID" id="5326515"/>
<feature type="transmembrane region" description="Helical" evidence="6">
    <location>
        <begin position="235"/>
        <end position="254"/>
    </location>
</feature>
<sequence>MLQNTVDNIAHCNKLRNVNPKLKVIFSIITLLICVLSQSIIVPLIITILMVYLTLFRANVPKKIYLQFMGAPVGFGIITVILMAFIYNQGAPLFSIGLFGFKISASKYGVELGLLIFSRMLGGVSSTLFLTLTTPMTELFFVLKELKVPTVMLDIAMMMYRYVFVLLDEMIRTENAQKTRVGYRNLSTTYKSLGMLASNLFIRTWDRGEVLFTTMSSRCYNGDLKILGKIENPKIVYLLMCTIFWIILISISYITKDFKLLEYINSYY</sequence>
<evidence type="ECO:0000256" key="6">
    <source>
        <dbReference type="SAM" id="Phobius"/>
    </source>
</evidence>
<keyword evidence="5 6" id="KW-0472">Membrane</keyword>
<dbReference type="GO" id="GO:0006824">
    <property type="term" value="P:cobalt ion transport"/>
    <property type="evidence" value="ECO:0007669"/>
    <property type="project" value="InterPro"/>
</dbReference>
<feature type="transmembrane region" description="Helical" evidence="6">
    <location>
        <begin position="64"/>
        <end position="87"/>
    </location>
</feature>
<dbReference type="AlphaFoldDB" id="A6UTB4"/>
<dbReference type="Pfam" id="PF02361">
    <property type="entry name" value="CbiQ"/>
    <property type="match status" value="1"/>
</dbReference>
<dbReference type="InterPro" id="IPR052770">
    <property type="entry name" value="Cobalt_transport_CbiQ"/>
</dbReference>
<comment type="subcellular location">
    <subcellularLocation>
        <location evidence="1">Cell membrane</location>
        <topology evidence="1">Multi-pass membrane protein</topology>
    </subcellularLocation>
</comment>
<name>A6UTB4_META3</name>
<dbReference type="EMBL" id="CP000743">
    <property type="protein sequence ID" value="ABR55736.1"/>
    <property type="molecule type" value="Genomic_DNA"/>
</dbReference>
<dbReference type="RefSeq" id="WP_011972868.1">
    <property type="nucleotide sequence ID" value="NC_009635.1"/>
</dbReference>
<dbReference type="STRING" id="419665.Maeo_0144"/>
<evidence type="ECO:0000256" key="1">
    <source>
        <dbReference type="ARBA" id="ARBA00004651"/>
    </source>
</evidence>
<dbReference type="KEGG" id="mae:Maeo_0144"/>
<dbReference type="GO" id="GO:0043190">
    <property type="term" value="C:ATP-binding cassette (ABC) transporter complex"/>
    <property type="evidence" value="ECO:0007669"/>
    <property type="project" value="InterPro"/>
</dbReference>
<dbReference type="HOGENOM" id="CLU_056469_5_0_2"/>
<evidence type="ECO:0000256" key="3">
    <source>
        <dbReference type="ARBA" id="ARBA00022692"/>
    </source>
</evidence>
<dbReference type="InterPro" id="IPR012809">
    <property type="entry name" value="ECF_CbiQ"/>
</dbReference>
<feature type="transmembrane region" description="Helical" evidence="6">
    <location>
        <begin position="150"/>
        <end position="167"/>
    </location>
</feature>
<reference evidence="7" key="1">
    <citation type="submission" date="2007-06" db="EMBL/GenBank/DDBJ databases">
        <title>Complete sequence of Methanococcus aeolicus Nankai-3.</title>
        <authorList>
            <consortium name="US DOE Joint Genome Institute"/>
            <person name="Copeland A."/>
            <person name="Lucas S."/>
            <person name="Lapidus A."/>
            <person name="Barry K."/>
            <person name="Glavina del Rio T."/>
            <person name="Dalin E."/>
            <person name="Tice H."/>
            <person name="Pitluck S."/>
            <person name="Chain P."/>
            <person name="Malfatti S."/>
            <person name="Shin M."/>
            <person name="Vergez L."/>
            <person name="Schmutz J."/>
            <person name="Larimer F."/>
            <person name="Land M."/>
            <person name="Hauser L."/>
            <person name="Kyrpides N."/>
            <person name="Lykidis A."/>
            <person name="Sieprawska-Lupa M."/>
            <person name="Whitman W.B."/>
            <person name="Richardson P."/>
        </authorList>
    </citation>
    <scope>NUCLEOTIDE SEQUENCE [LARGE SCALE GENOMIC DNA]</scope>
    <source>
        <strain evidence="7">Nankai-3</strain>
    </source>
</reference>
<proteinExistence type="predicted"/>
<dbReference type="PANTHER" id="PTHR43723:SF1">
    <property type="entry name" value="COBALT TRANSPORT PROTEIN CBIQ"/>
    <property type="match status" value="1"/>
</dbReference>
<evidence type="ECO:0000313" key="8">
    <source>
        <dbReference type="Proteomes" id="UP000001106"/>
    </source>
</evidence>
<keyword evidence="8" id="KW-1185">Reference proteome</keyword>
<keyword evidence="4 6" id="KW-1133">Transmembrane helix</keyword>
<evidence type="ECO:0000256" key="5">
    <source>
        <dbReference type="ARBA" id="ARBA00023136"/>
    </source>
</evidence>
<feature type="transmembrane region" description="Helical" evidence="6">
    <location>
        <begin position="108"/>
        <end position="130"/>
    </location>
</feature>